<reference evidence="2 3" key="1">
    <citation type="journal article" date="2015" name="Genome Biol. Evol.">
        <title>Phylogenomic analyses indicate that early fungi evolved digesting cell walls of algal ancestors of land plants.</title>
        <authorList>
            <person name="Chang Y."/>
            <person name="Wang S."/>
            <person name="Sekimoto S."/>
            <person name="Aerts A.L."/>
            <person name="Choi C."/>
            <person name="Clum A."/>
            <person name="LaButti K.M."/>
            <person name="Lindquist E.A."/>
            <person name="Yee Ngan C."/>
            <person name="Ohm R.A."/>
            <person name="Salamov A.A."/>
            <person name="Grigoriev I.V."/>
            <person name="Spatafora J.W."/>
            <person name="Berbee M.L."/>
        </authorList>
    </citation>
    <scope>NUCLEOTIDE SEQUENCE [LARGE SCALE GENOMIC DNA]</scope>
    <source>
        <strain evidence="2 3">JEL478</strain>
    </source>
</reference>
<accession>A0A139A227</accession>
<evidence type="ECO:0000256" key="1">
    <source>
        <dbReference type="SAM" id="MobiDB-lite"/>
    </source>
</evidence>
<dbReference type="InterPro" id="IPR036028">
    <property type="entry name" value="SH3-like_dom_sf"/>
</dbReference>
<protein>
    <recommendedName>
        <fullName evidence="4">SH3 domain-containing protein</fullName>
    </recommendedName>
</protein>
<evidence type="ECO:0008006" key="4">
    <source>
        <dbReference type="Google" id="ProtNLM"/>
    </source>
</evidence>
<feature type="region of interest" description="Disordered" evidence="1">
    <location>
        <begin position="169"/>
        <end position="285"/>
    </location>
</feature>
<sequence length="285" mass="29522">MWQNPSVSAPLPASFSTPTYPHRVTSERQPLAPPTAESSSSSSSSQVAQLSARATAAENRAAHAETRAGMAESKVKKLERRIQELESQLSALQAENAALQSAGGAAQARPPESVQQLLYAVGDYEPQDSDEMRLTVGDGVFVNLAFGDGWGSGLNTTSNISGIFPLSHVSSTPPTSGSLSKLGTPSLPITPSARVESRSLFSASGQLKPPQQSQRRPAPTLSTASLATPLRDVKGPAGAQARSASPSPRIDSGGIMGGAVGASYSGNAQWTAGQGNDTRALNWND</sequence>
<dbReference type="Gene3D" id="1.20.5.340">
    <property type="match status" value="1"/>
</dbReference>
<evidence type="ECO:0000313" key="2">
    <source>
        <dbReference type="EMBL" id="KXS10698.1"/>
    </source>
</evidence>
<keyword evidence="3" id="KW-1185">Reference proteome</keyword>
<proteinExistence type="predicted"/>
<feature type="compositionally biased region" description="Polar residues" evidence="1">
    <location>
        <begin position="199"/>
        <end position="226"/>
    </location>
</feature>
<dbReference type="AlphaFoldDB" id="A0A139A227"/>
<organism evidence="2 3">
    <name type="scientific">Gonapodya prolifera (strain JEL478)</name>
    <name type="common">Monoblepharis prolifera</name>
    <dbReference type="NCBI Taxonomy" id="1344416"/>
    <lineage>
        <taxon>Eukaryota</taxon>
        <taxon>Fungi</taxon>
        <taxon>Fungi incertae sedis</taxon>
        <taxon>Chytridiomycota</taxon>
        <taxon>Chytridiomycota incertae sedis</taxon>
        <taxon>Monoblepharidomycetes</taxon>
        <taxon>Monoblepharidales</taxon>
        <taxon>Gonapodyaceae</taxon>
        <taxon>Gonapodya</taxon>
    </lineage>
</organism>
<evidence type="ECO:0000313" key="3">
    <source>
        <dbReference type="Proteomes" id="UP000070544"/>
    </source>
</evidence>
<dbReference type="EMBL" id="KQ965816">
    <property type="protein sequence ID" value="KXS10698.1"/>
    <property type="molecule type" value="Genomic_DNA"/>
</dbReference>
<dbReference type="CDD" id="cd14686">
    <property type="entry name" value="bZIP"/>
    <property type="match status" value="1"/>
</dbReference>
<feature type="region of interest" description="Disordered" evidence="1">
    <location>
        <begin position="1"/>
        <end position="75"/>
    </location>
</feature>
<dbReference type="Proteomes" id="UP000070544">
    <property type="component" value="Unassembled WGS sequence"/>
</dbReference>
<feature type="compositionally biased region" description="Polar residues" evidence="1">
    <location>
        <begin position="169"/>
        <end position="189"/>
    </location>
</feature>
<gene>
    <name evidence="2" type="ORF">M427DRAFT_158873</name>
</gene>
<dbReference type="SUPFAM" id="SSF57997">
    <property type="entry name" value="Tropomyosin"/>
    <property type="match status" value="1"/>
</dbReference>
<name>A0A139A227_GONPJ</name>
<feature type="compositionally biased region" description="Polar residues" evidence="1">
    <location>
        <begin position="264"/>
        <end position="285"/>
    </location>
</feature>
<dbReference type="SUPFAM" id="SSF50044">
    <property type="entry name" value="SH3-domain"/>
    <property type="match status" value="1"/>
</dbReference>
<dbReference type="Gene3D" id="2.30.30.40">
    <property type="entry name" value="SH3 Domains"/>
    <property type="match status" value="1"/>
</dbReference>
<dbReference type="OrthoDB" id="5340910at2759"/>